<evidence type="ECO:0000313" key="1">
    <source>
        <dbReference type="EMBL" id="KYC40524.1"/>
    </source>
</evidence>
<sequence>MLFIRKMADNPKFGDLKMINLSTETKLTKKQEKLRAIAYSMDLLLPGFYFWCPYFSIRIGGAIPDDNPYKYPGKIHDSTGIALVLLGYRIFTTYQGSYDA</sequence>
<reference evidence="1 2" key="1">
    <citation type="journal article" date="2013" name="Genome Biol. Evol.">
        <title>Genomes of Stigonematalean cyanobacteria (subsection V) and the evolution of oxygenic photosynthesis from prokaryotes to plastids.</title>
        <authorList>
            <person name="Dagan T."/>
            <person name="Roettger M."/>
            <person name="Stucken K."/>
            <person name="Landan G."/>
            <person name="Koch R."/>
            <person name="Major P."/>
            <person name="Gould S.B."/>
            <person name="Goremykin V.V."/>
            <person name="Rippka R."/>
            <person name="Tandeau de Marsac N."/>
            <person name="Gugger M."/>
            <person name="Lockhart P.J."/>
            <person name="Allen J.F."/>
            <person name="Brune I."/>
            <person name="Maus I."/>
            <person name="Puhler A."/>
            <person name="Martin W.F."/>
        </authorList>
    </citation>
    <scope>NUCLEOTIDE SEQUENCE [LARGE SCALE GENOMIC DNA]</scope>
    <source>
        <strain evidence="1 2">PCC 7110</strain>
    </source>
</reference>
<dbReference type="STRING" id="128403.WA1_25720"/>
<protein>
    <submittedName>
        <fullName evidence="1">Uncharacterized protein</fullName>
    </submittedName>
</protein>
<keyword evidence="2" id="KW-1185">Reference proteome</keyword>
<dbReference type="Proteomes" id="UP000076925">
    <property type="component" value="Unassembled WGS sequence"/>
</dbReference>
<comment type="caution">
    <text evidence="1">The sequence shown here is derived from an EMBL/GenBank/DDBJ whole genome shotgun (WGS) entry which is preliminary data.</text>
</comment>
<gene>
    <name evidence="1" type="ORF">WA1_25720</name>
</gene>
<dbReference type="EMBL" id="ANNX02000027">
    <property type="protein sequence ID" value="KYC40524.1"/>
    <property type="molecule type" value="Genomic_DNA"/>
</dbReference>
<proteinExistence type="predicted"/>
<dbReference type="AlphaFoldDB" id="A0A139X759"/>
<name>A0A139X759_9CYAN</name>
<organism evidence="1 2">
    <name type="scientific">Scytonema hofmannii PCC 7110</name>
    <dbReference type="NCBI Taxonomy" id="128403"/>
    <lineage>
        <taxon>Bacteria</taxon>
        <taxon>Bacillati</taxon>
        <taxon>Cyanobacteriota</taxon>
        <taxon>Cyanophyceae</taxon>
        <taxon>Nostocales</taxon>
        <taxon>Scytonemataceae</taxon>
        <taxon>Scytonema</taxon>
    </lineage>
</organism>
<evidence type="ECO:0000313" key="2">
    <source>
        <dbReference type="Proteomes" id="UP000076925"/>
    </source>
</evidence>
<accession>A0A139X759</accession>